<keyword evidence="2" id="KW-1185">Reference proteome</keyword>
<dbReference type="EMBL" id="KQ992351">
    <property type="protein sequence ID" value="KZV50687.1"/>
    <property type="molecule type" value="Genomic_DNA"/>
</dbReference>
<reference evidence="1 2" key="1">
    <citation type="journal article" date="2015" name="Proc. Natl. Acad. Sci. U.S.A.">
        <title>The resurrection genome of Boea hygrometrica: A blueprint for survival of dehydration.</title>
        <authorList>
            <person name="Xiao L."/>
            <person name="Yang G."/>
            <person name="Zhang L."/>
            <person name="Yang X."/>
            <person name="Zhao S."/>
            <person name="Ji Z."/>
            <person name="Zhou Q."/>
            <person name="Hu M."/>
            <person name="Wang Y."/>
            <person name="Chen M."/>
            <person name="Xu Y."/>
            <person name="Jin H."/>
            <person name="Xiao X."/>
            <person name="Hu G."/>
            <person name="Bao F."/>
            <person name="Hu Y."/>
            <person name="Wan P."/>
            <person name="Li L."/>
            <person name="Deng X."/>
            <person name="Kuang T."/>
            <person name="Xiang C."/>
            <person name="Zhu J.K."/>
            <person name="Oliver M.J."/>
            <person name="He Y."/>
        </authorList>
    </citation>
    <scope>NUCLEOTIDE SEQUENCE [LARGE SCALE GENOMIC DNA]</scope>
    <source>
        <strain evidence="2">cv. XS01</strain>
    </source>
</reference>
<organism evidence="1 2">
    <name type="scientific">Dorcoceras hygrometricum</name>
    <dbReference type="NCBI Taxonomy" id="472368"/>
    <lineage>
        <taxon>Eukaryota</taxon>
        <taxon>Viridiplantae</taxon>
        <taxon>Streptophyta</taxon>
        <taxon>Embryophyta</taxon>
        <taxon>Tracheophyta</taxon>
        <taxon>Spermatophyta</taxon>
        <taxon>Magnoliopsida</taxon>
        <taxon>eudicotyledons</taxon>
        <taxon>Gunneridae</taxon>
        <taxon>Pentapetalae</taxon>
        <taxon>asterids</taxon>
        <taxon>lamiids</taxon>
        <taxon>Lamiales</taxon>
        <taxon>Gesneriaceae</taxon>
        <taxon>Didymocarpoideae</taxon>
        <taxon>Trichosporeae</taxon>
        <taxon>Loxocarpinae</taxon>
        <taxon>Dorcoceras</taxon>
    </lineage>
</organism>
<dbReference type="AlphaFoldDB" id="A0A2Z7CXI0"/>
<name>A0A2Z7CXI0_9LAMI</name>
<proteinExistence type="predicted"/>
<evidence type="ECO:0000313" key="2">
    <source>
        <dbReference type="Proteomes" id="UP000250235"/>
    </source>
</evidence>
<evidence type="ECO:0000313" key="1">
    <source>
        <dbReference type="EMBL" id="KZV50687.1"/>
    </source>
</evidence>
<dbReference type="GO" id="GO:0016874">
    <property type="term" value="F:ligase activity"/>
    <property type="evidence" value="ECO:0007669"/>
    <property type="project" value="UniProtKB-KW"/>
</dbReference>
<keyword evidence="1" id="KW-0436">Ligase</keyword>
<sequence length="257" mass="28861">MFQNLESSGLRGFLGVSGLVYEEALTLFTVNFSGHLSLIPAAVFHIRGSVELLLKSSFILYRSWKLRVVQGEIVGRQKLFPVRVFVRAGRAAIPHSHLPAGIVATMRRVVNYHSSWARQQWVELFDASGFDQLSQALNCGNYCTEFKDVRASGNTALSSPCWDRSHHEPSGLTTTVKRQICDNEKMIAKKMLKTHEDSRATELKKKRIAKRKSTVGDADVPYRVKDFDQIRVLEQLGYRVSLFSLSGQVCTVESALV</sequence>
<protein>
    <submittedName>
        <fullName evidence="1">DNA ligase 1-like</fullName>
    </submittedName>
</protein>
<accession>A0A2Z7CXI0</accession>
<dbReference type="Proteomes" id="UP000250235">
    <property type="component" value="Unassembled WGS sequence"/>
</dbReference>
<gene>
    <name evidence="1" type="ORF">F511_28241</name>
</gene>